<dbReference type="PRINTS" id="PR00800">
    <property type="entry name" value="YHDCRBOXLASE"/>
</dbReference>
<evidence type="ECO:0000256" key="2">
    <source>
        <dbReference type="ARBA" id="ARBA00009533"/>
    </source>
</evidence>
<keyword evidence="5 7" id="KW-0456">Lyase</keyword>
<dbReference type="GO" id="GO:0005737">
    <property type="term" value="C:cytoplasm"/>
    <property type="evidence" value="ECO:0007669"/>
    <property type="project" value="TreeGrafter"/>
</dbReference>
<dbReference type="GO" id="GO:0030170">
    <property type="term" value="F:pyridoxal phosphate binding"/>
    <property type="evidence" value="ECO:0007669"/>
    <property type="project" value="InterPro"/>
</dbReference>
<dbReference type="AlphaFoldDB" id="A0A8T0N1X0"/>
<dbReference type="Proteomes" id="UP000823388">
    <property type="component" value="Chromosome 9N"/>
</dbReference>
<dbReference type="PANTHER" id="PTHR11999:SF96">
    <property type="entry name" value="TYROSINE DECARBOXYLASE"/>
    <property type="match status" value="1"/>
</dbReference>
<dbReference type="Gene3D" id="1.20.1340.10">
    <property type="entry name" value="dopa decarboxylase, N-terminal domain"/>
    <property type="match status" value="1"/>
</dbReference>
<protein>
    <submittedName>
        <fullName evidence="8">Uncharacterized protein</fullName>
    </submittedName>
</protein>
<evidence type="ECO:0000256" key="3">
    <source>
        <dbReference type="ARBA" id="ARBA00022793"/>
    </source>
</evidence>
<dbReference type="SUPFAM" id="SSF53383">
    <property type="entry name" value="PLP-dependent transferases"/>
    <property type="match status" value="1"/>
</dbReference>
<evidence type="ECO:0000313" key="8">
    <source>
        <dbReference type="EMBL" id="KAG2542918.1"/>
    </source>
</evidence>
<comment type="similarity">
    <text evidence="2 7">Belongs to the group II decarboxylase family.</text>
</comment>
<dbReference type="InterPro" id="IPR010977">
    <property type="entry name" value="Aromatic_deC"/>
</dbReference>
<name>A0A8T0N1X0_PANVG</name>
<comment type="cofactor">
    <cofactor evidence="1 6 7">
        <name>pyridoxal 5'-phosphate</name>
        <dbReference type="ChEBI" id="CHEBI:597326"/>
    </cofactor>
</comment>
<evidence type="ECO:0000313" key="9">
    <source>
        <dbReference type="Proteomes" id="UP000823388"/>
    </source>
</evidence>
<evidence type="ECO:0000256" key="7">
    <source>
        <dbReference type="RuleBase" id="RU000382"/>
    </source>
</evidence>
<organism evidence="8 9">
    <name type="scientific">Panicum virgatum</name>
    <name type="common">Blackwell switchgrass</name>
    <dbReference type="NCBI Taxonomy" id="38727"/>
    <lineage>
        <taxon>Eukaryota</taxon>
        <taxon>Viridiplantae</taxon>
        <taxon>Streptophyta</taxon>
        <taxon>Embryophyta</taxon>
        <taxon>Tracheophyta</taxon>
        <taxon>Spermatophyta</taxon>
        <taxon>Magnoliopsida</taxon>
        <taxon>Liliopsida</taxon>
        <taxon>Poales</taxon>
        <taxon>Poaceae</taxon>
        <taxon>PACMAD clade</taxon>
        <taxon>Panicoideae</taxon>
        <taxon>Panicodae</taxon>
        <taxon>Paniceae</taxon>
        <taxon>Panicinae</taxon>
        <taxon>Panicum</taxon>
        <taxon>Panicum sect. Hiantes</taxon>
    </lineage>
</organism>
<proteinExistence type="inferred from homology"/>
<dbReference type="GO" id="GO:0019752">
    <property type="term" value="P:carboxylic acid metabolic process"/>
    <property type="evidence" value="ECO:0007669"/>
    <property type="project" value="InterPro"/>
</dbReference>
<dbReference type="InterPro" id="IPR015424">
    <property type="entry name" value="PyrdxlP-dep_Trfase"/>
</dbReference>
<dbReference type="Gene3D" id="3.40.640.10">
    <property type="entry name" value="Type I PLP-dependent aspartate aminotransferase-like (Major domain)"/>
    <property type="match status" value="1"/>
</dbReference>
<sequence length="469" mass="51179">MGDYPVHPTSVHPGFLRRQLPADAPAQPDSDAFGAALRDVRDLILPGLTHWQSPRHLVHFPVSSSTVAALGEALTAGINVVPFTWAATPAVTELEKVVVNWLAKALHLPETLMFCGGGRGTLLGTTCEVILCTLVTTRDSKLAAIGSRRIGDPVVYCSDQTHFAFRKAAHIAGIHRDNYREVATLRHDMFALSPAALRATMQADVDAGLVPLFLYATVGTTQTTAVDPVGELRAVTAAHGAWVHMDVVYAGSALVCPEFRHLIDGAKTVDSFSMNVHKWLLANTDCCALWVRTPSLLVAALGTEQEYILRGGAAAEGHDDVVDYKDCSVTLTRRFRALKMWLVLRCYGVEGLRGHVRAHVRMAASFESMVEADARFEVTATRRFALVCFRLRLPEEEKLGGEKAADNEHNRRLLEEVNAAGSGPYMSSAMVGGIYMLRCAVGSTLTEERHVNEAWNVVQDRAASLRKME</sequence>
<comment type="caution">
    <text evidence="8">The sequence shown here is derived from an EMBL/GenBank/DDBJ whole genome shotgun (WGS) entry which is preliminary data.</text>
</comment>
<evidence type="ECO:0000256" key="6">
    <source>
        <dbReference type="PIRSR" id="PIRSR602129-50"/>
    </source>
</evidence>
<keyword evidence="3" id="KW-0210">Decarboxylase</keyword>
<dbReference type="Gene3D" id="3.90.1150.10">
    <property type="entry name" value="Aspartate Aminotransferase, domain 1"/>
    <property type="match status" value="1"/>
</dbReference>
<feature type="non-terminal residue" evidence="8">
    <location>
        <position position="469"/>
    </location>
</feature>
<gene>
    <name evidence="8" type="ORF">PVAP13_9NG716300</name>
</gene>
<dbReference type="Pfam" id="PF00282">
    <property type="entry name" value="Pyridoxal_deC"/>
    <property type="match status" value="1"/>
</dbReference>
<dbReference type="InterPro" id="IPR002129">
    <property type="entry name" value="PyrdxlP-dep_de-COase"/>
</dbReference>
<keyword evidence="4 6" id="KW-0663">Pyridoxal phosphate</keyword>
<dbReference type="InterPro" id="IPR015422">
    <property type="entry name" value="PyrdxlP-dep_Trfase_small"/>
</dbReference>
<evidence type="ECO:0000256" key="1">
    <source>
        <dbReference type="ARBA" id="ARBA00001933"/>
    </source>
</evidence>
<evidence type="ECO:0000256" key="5">
    <source>
        <dbReference type="ARBA" id="ARBA00023239"/>
    </source>
</evidence>
<keyword evidence="9" id="KW-1185">Reference proteome</keyword>
<dbReference type="EMBL" id="CM029054">
    <property type="protein sequence ID" value="KAG2542918.1"/>
    <property type="molecule type" value="Genomic_DNA"/>
</dbReference>
<dbReference type="InterPro" id="IPR015421">
    <property type="entry name" value="PyrdxlP-dep_Trfase_major"/>
</dbReference>
<accession>A0A8T0N1X0</accession>
<feature type="modified residue" description="N6-(pyridoxal phosphate)lysine" evidence="6">
    <location>
        <position position="278"/>
    </location>
</feature>
<evidence type="ECO:0000256" key="4">
    <source>
        <dbReference type="ARBA" id="ARBA00022898"/>
    </source>
</evidence>
<reference evidence="8" key="1">
    <citation type="submission" date="2020-05" db="EMBL/GenBank/DDBJ databases">
        <title>WGS assembly of Panicum virgatum.</title>
        <authorList>
            <person name="Lovell J.T."/>
            <person name="Jenkins J."/>
            <person name="Shu S."/>
            <person name="Juenger T.E."/>
            <person name="Schmutz J."/>
        </authorList>
    </citation>
    <scope>NUCLEOTIDE SEQUENCE</scope>
    <source>
        <strain evidence="8">AP13</strain>
    </source>
</reference>
<dbReference type="PANTHER" id="PTHR11999">
    <property type="entry name" value="GROUP II PYRIDOXAL-5-PHOSPHATE DECARBOXYLASE"/>
    <property type="match status" value="1"/>
</dbReference>
<dbReference type="GO" id="GO:0006520">
    <property type="term" value="P:amino acid metabolic process"/>
    <property type="evidence" value="ECO:0007669"/>
    <property type="project" value="InterPro"/>
</dbReference>
<dbReference type="GO" id="GO:0016831">
    <property type="term" value="F:carboxy-lyase activity"/>
    <property type="evidence" value="ECO:0007669"/>
    <property type="project" value="UniProtKB-KW"/>
</dbReference>